<proteinExistence type="predicted"/>
<protein>
    <submittedName>
        <fullName evidence="1">Uncharacterized protein</fullName>
    </submittedName>
</protein>
<keyword evidence="2" id="KW-1185">Reference proteome</keyword>
<name>A0ABP9ERW1_9ACTN</name>
<organism evidence="1 2">
    <name type="scientific">Kitasatospora terrestris</name>
    <dbReference type="NCBI Taxonomy" id="258051"/>
    <lineage>
        <taxon>Bacteria</taxon>
        <taxon>Bacillati</taxon>
        <taxon>Actinomycetota</taxon>
        <taxon>Actinomycetes</taxon>
        <taxon>Kitasatosporales</taxon>
        <taxon>Streptomycetaceae</taxon>
        <taxon>Kitasatospora</taxon>
    </lineage>
</organism>
<evidence type="ECO:0000313" key="2">
    <source>
        <dbReference type="Proteomes" id="UP001501752"/>
    </source>
</evidence>
<dbReference type="Proteomes" id="UP001501752">
    <property type="component" value="Unassembled WGS sequence"/>
</dbReference>
<sequence length="226" mass="23703">MIEQAYVQAGDVTTPAVATLRARISQAIDATVAATALDRLKVWLQMPTDSTFFNGVLDKLCGERAKDLGERLSPGAGGLYEPGDLSAAVEIAPKWAGISTILHGDRAVTVNGPTGHVAGARSTFHNKQGTGFHVILLLATGQEPGGRRFFLGLDPDVSATPESRNAWIPVALGGAGTVAKVSAFTDAKCNQVIKDMVLGNSPDGFGPLVRKYYVDTTAAFPAIKRA</sequence>
<reference evidence="2" key="1">
    <citation type="journal article" date="2019" name="Int. J. Syst. Evol. Microbiol.">
        <title>The Global Catalogue of Microorganisms (GCM) 10K type strain sequencing project: providing services to taxonomists for standard genome sequencing and annotation.</title>
        <authorList>
            <consortium name="The Broad Institute Genomics Platform"/>
            <consortium name="The Broad Institute Genome Sequencing Center for Infectious Disease"/>
            <person name="Wu L."/>
            <person name="Ma J."/>
        </authorList>
    </citation>
    <scope>NUCLEOTIDE SEQUENCE [LARGE SCALE GENOMIC DNA]</scope>
    <source>
        <strain evidence="2">JCM 13006</strain>
    </source>
</reference>
<comment type="caution">
    <text evidence="1">The sequence shown here is derived from an EMBL/GenBank/DDBJ whole genome shotgun (WGS) entry which is preliminary data.</text>
</comment>
<dbReference type="RefSeq" id="WP_345701476.1">
    <property type="nucleotide sequence ID" value="NZ_BAABIS010000001.1"/>
</dbReference>
<dbReference type="EMBL" id="BAABIS010000001">
    <property type="protein sequence ID" value="GAA4884000.1"/>
    <property type="molecule type" value="Genomic_DNA"/>
</dbReference>
<evidence type="ECO:0000313" key="1">
    <source>
        <dbReference type="EMBL" id="GAA4884000.1"/>
    </source>
</evidence>
<gene>
    <name evidence="1" type="ORF">GCM10023235_75970</name>
</gene>
<accession>A0ABP9ERW1</accession>